<comment type="subunit">
    <text evidence="16">SEC16A and SEC16B are each present in multiple copies in a heteromeric complex.</text>
</comment>
<keyword evidence="11" id="KW-0492">Microsome</keyword>
<keyword evidence="8" id="KW-0963">Cytoplasm</keyword>
<feature type="compositionally biased region" description="Low complexity" evidence="17">
    <location>
        <begin position="2322"/>
        <end position="2340"/>
    </location>
</feature>
<feature type="compositionally biased region" description="Polar residues" evidence="17">
    <location>
        <begin position="126"/>
        <end position="140"/>
    </location>
</feature>
<dbReference type="OMA" id="YKSPYDL"/>
<feature type="region of interest" description="Disordered" evidence="17">
    <location>
        <begin position="1355"/>
        <end position="1410"/>
    </location>
</feature>
<feature type="region of interest" description="Disordered" evidence="17">
    <location>
        <begin position="1967"/>
        <end position="2014"/>
    </location>
</feature>
<dbReference type="EMBL" id="AFYH01007997">
    <property type="status" value="NOT_ANNOTATED_CDS"/>
    <property type="molecule type" value="Genomic_DNA"/>
</dbReference>
<feature type="compositionally biased region" description="Low complexity" evidence="17">
    <location>
        <begin position="1378"/>
        <end position="1394"/>
    </location>
</feature>
<dbReference type="EMBL" id="AFYH01007999">
    <property type="status" value="NOT_ANNOTATED_CDS"/>
    <property type="molecule type" value="Genomic_DNA"/>
</dbReference>
<feature type="region of interest" description="Disordered" evidence="17">
    <location>
        <begin position="2048"/>
        <end position="2222"/>
    </location>
</feature>
<dbReference type="GO" id="GO:0012507">
    <property type="term" value="C:ER to Golgi transport vesicle membrane"/>
    <property type="evidence" value="ECO:0007669"/>
    <property type="project" value="TreeGrafter"/>
</dbReference>
<keyword evidence="13 16" id="KW-0653">Protein transport</keyword>
<evidence type="ECO:0000256" key="17">
    <source>
        <dbReference type="SAM" id="MobiDB-lite"/>
    </source>
</evidence>
<dbReference type="InParanoid" id="H3BEQ5"/>
<protein>
    <recommendedName>
        <fullName evidence="16">Protein transport protein sec16</fullName>
    </recommendedName>
</protein>
<feature type="compositionally biased region" description="Basic and acidic residues" evidence="17">
    <location>
        <begin position="2158"/>
        <end position="2175"/>
    </location>
</feature>
<feature type="compositionally biased region" description="Polar residues" evidence="17">
    <location>
        <begin position="2361"/>
        <end position="2372"/>
    </location>
</feature>
<evidence type="ECO:0000256" key="2">
    <source>
        <dbReference type="ARBA" id="ARBA00004406"/>
    </source>
</evidence>
<evidence type="ECO:0000259" key="18">
    <source>
        <dbReference type="Pfam" id="PF12931"/>
    </source>
</evidence>
<dbReference type="EMBL" id="AFYH01008000">
    <property type="status" value="NOT_ANNOTATED_CDS"/>
    <property type="molecule type" value="Genomic_DNA"/>
</dbReference>
<feature type="compositionally biased region" description="Pro residues" evidence="17">
    <location>
        <begin position="619"/>
        <end position="629"/>
    </location>
</feature>
<reference evidence="21" key="1">
    <citation type="submission" date="2011-08" db="EMBL/GenBank/DDBJ databases">
        <title>The draft genome of Latimeria chalumnae.</title>
        <authorList>
            <person name="Di Palma F."/>
            <person name="Alfoldi J."/>
            <person name="Johnson J."/>
            <person name="Berlin A."/>
            <person name="Gnerre S."/>
            <person name="Jaffe D."/>
            <person name="MacCallum I."/>
            <person name="Young S."/>
            <person name="Walker B.J."/>
            <person name="Lander E."/>
            <person name="Lindblad-Toh K."/>
        </authorList>
    </citation>
    <scope>NUCLEOTIDE SEQUENCE [LARGE SCALE GENOMIC DNA]</scope>
    <source>
        <strain evidence="21">Wild caught</strain>
    </source>
</reference>
<feature type="compositionally biased region" description="Polar residues" evidence="17">
    <location>
        <begin position="2286"/>
        <end position="2303"/>
    </location>
</feature>
<evidence type="ECO:0000256" key="1">
    <source>
        <dbReference type="ARBA" id="ARBA00004395"/>
    </source>
</evidence>
<feature type="region of interest" description="Disordered" evidence="17">
    <location>
        <begin position="666"/>
        <end position="690"/>
    </location>
</feature>
<dbReference type="GO" id="GO:0015031">
    <property type="term" value="P:protein transport"/>
    <property type="evidence" value="ECO:0007669"/>
    <property type="project" value="UniProtKB-KW"/>
</dbReference>
<name>H3BEQ5_LATCH</name>
<dbReference type="GO" id="GO:0048471">
    <property type="term" value="C:perinuclear region of cytoplasm"/>
    <property type="evidence" value="ECO:0007669"/>
    <property type="project" value="UniProtKB-SubCell"/>
</dbReference>
<feature type="region of interest" description="Disordered" evidence="17">
    <location>
        <begin position="774"/>
        <end position="796"/>
    </location>
</feature>
<feature type="region of interest" description="Disordered" evidence="17">
    <location>
        <begin position="126"/>
        <end position="296"/>
    </location>
</feature>
<dbReference type="Ensembl" id="ENSLACT00000020516.1">
    <property type="protein sequence ID" value="ENSLACP00000020376.1"/>
    <property type="gene ID" value="ENSLACG00000017905.1"/>
</dbReference>
<keyword evidence="21" id="KW-1185">Reference proteome</keyword>
<evidence type="ECO:0000256" key="3">
    <source>
        <dbReference type="ARBA" id="ARBA00004514"/>
    </source>
</evidence>
<dbReference type="GO" id="GO:0005829">
    <property type="term" value="C:cytosol"/>
    <property type="evidence" value="ECO:0007669"/>
    <property type="project" value="UniProtKB-SubCell"/>
</dbReference>
<dbReference type="Pfam" id="PF12931">
    <property type="entry name" value="TPR_Sec16"/>
    <property type="match status" value="1"/>
</dbReference>
<feature type="region of interest" description="Disordered" evidence="17">
    <location>
        <begin position="1915"/>
        <end position="1948"/>
    </location>
</feature>
<feature type="region of interest" description="Disordered" evidence="17">
    <location>
        <begin position="522"/>
        <end position="570"/>
    </location>
</feature>
<dbReference type="CDD" id="cd09233">
    <property type="entry name" value="ACE1-Sec16-like"/>
    <property type="match status" value="1"/>
</dbReference>
<reference evidence="20" key="3">
    <citation type="submission" date="2025-09" db="UniProtKB">
        <authorList>
            <consortium name="Ensembl"/>
        </authorList>
    </citation>
    <scope>IDENTIFICATION</scope>
</reference>
<evidence type="ECO:0000256" key="7">
    <source>
        <dbReference type="ARBA" id="ARBA00022448"/>
    </source>
</evidence>
<feature type="compositionally biased region" description="Basic and acidic residues" evidence="17">
    <location>
        <begin position="1355"/>
        <end position="1367"/>
    </location>
</feature>
<feature type="compositionally biased region" description="Polar residues" evidence="17">
    <location>
        <begin position="667"/>
        <end position="679"/>
    </location>
</feature>
<proteinExistence type="inferred from homology"/>
<evidence type="ECO:0000313" key="20">
    <source>
        <dbReference type="Ensembl" id="ENSLACP00000020376.1"/>
    </source>
</evidence>
<evidence type="ECO:0000256" key="8">
    <source>
        <dbReference type="ARBA" id="ARBA00022490"/>
    </source>
</evidence>
<feature type="compositionally biased region" description="Polar residues" evidence="17">
    <location>
        <begin position="2053"/>
        <end position="2066"/>
    </location>
</feature>
<feature type="compositionally biased region" description="Polar residues" evidence="17">
    <location>
        <begin position="775"/>
        <end position="785"/>
    </location>
</feature>
<feature type="compositionally biased region" description="Polar residues" evidence="17">
    <location>
        <begin position="1915"/>
        <end position="1933"/>
    </location>
</feature>
<comment type="similarity">
    <text evidence="6 16">Belongs to the SEC16 family.</text>
</comment>
<evidence type="ECO:0000256" key="15">
    <source>
        <dbReference type="ARBA" id="ARBA00023136"/>
    </source>
</evidence>
<dbReference type="EMBL" id="AFYH01008001">
    <property type="status" value="NOT_ANNOTATED_CDS"/>
    <property type="molecule type" value="Genomic_DNA"/>
</dbReference>
<dbReference type="Proteomes" id="UP000008672">
    <property type="component" value="Unassembled WGS sequence"/>
</dbReference>
<feature type="region of interest" description="Disordered" evidence="17">
    <location>
        <begin position="1220"/>
        <end position="1249"/>
    </location>
</feature>
<feature type="compositionally biased region" description="Low complexity" evidence="17">
    <location>
        <begin position="547"/>
        <end position="563"/>
    </location>
</feature>
<evidence type="ECO:0000256" key="16">
    <source>
        <dbReference type="RuleBase" id="RU364101"/>
    </source>
</evidence>
<evidence type="ECO:0000256" key="13">
    <source>
        <dbReference type="ARBA" id="ARBA00022927"/>
    </source>
</evidence>
<feature type="domain" description="Sec16 Sec23-binding" evidence="18">
    <location>
        <begin position="1634"/>
        <end position="1869"/>
    </location>
</feature>
<feature type="compositionally biased region" description="Polar residues" evidence="17">
    <location>
        <begin position="285"/>
        <end position="296"/>
    </location>
</feature>
<feature type="compositionally biased region" description="Polar residues" evidence="17">
    <location>
        <begin position="1135"/>
        <end position="1151"/>
    </location>
</feature>
<feature type="compositionally biased region" description="Polar residues" evidence="17">
    <location>
        <begin position="22"/>
        <end position="31"/>
    </location>
</feature>
<feature type="compositionally biased region" description="Polar residues" evidence="17">
    <location>
        <begin position="447"/>
        <end position="467"/>
    </location>
</feature>
<feature type="compositionally biased region" description="Polar residues" evidence="17">
    <location>
        <begin position="1161"/>
        <end position="1172"/>
    </location>
</feature>
<evidence type="ECO:0000256" key="5">
    <source>
        <dbReference type="ARBA" id="ARBA00004556"/>
    </source>
</evidence>
<dbReference type="GO" id="GO:0005789">
    <property type="term" value="C:endoplasmic reticulum membrane"/>
    <property type="evidence" value="ECO:0007669"/>
    <property type="project" value="UniProtKB-SubCell"/>
</dbReference>
<evidence type="ECO:0000256" key="14">
    <source>
        <dbReference type="ARBA" id="ARBA00023034"/>
    </source>
</evidence>
<accession>H3BEQ5</accession>
<evidence type="ECO:0000256" key="12">
    <source>
        <dbReference type="ARBA" id="ARBA00022892"/>
    </source>
</evidence>
<feature type="region of interest" description="Disordered" evidence="17">
    <location>
        <begin position="447"/>
        <end position="476"/>
    </location>
</feature>
<feature type="region of interest" description="Disordered" evidence="17">
    <location>
        <begin position="1106"/>
        <end position="1172"/>
    </location>
</feature>
<dbReference type="Bgee" id="ENSLACG00000017905">
    <property type="expression patterns" value="Expressed in post-anal tail muscle and 6 other cell types or tissues"/>
</dbReference>
<dbReference type="Gene3D" id="1.25.40.1030">
    <property type="match status" value="1"/>
</dbReference>
<comment type="function">
    <text evidence="16">Plays a role in the organization of the endoplasmic reticulum exit sites (ERES), also known as transitional endoplasmic reticulum (tER). Required for secretory cargo traffic from the endoplasmic reticulum to the Golgi apparatus.</text>
</comment>
<dbReference type="EMBL" id="AFYH01007996">
    <property type="status" value="NOT_ANNOTATED_CDS"/>
    <property type="molecule type" value="Genomic_DNA"/>
</dbReference>
<dbReference type="GO" id="GO:0070973">
    <property type="term" value="P:protein localization to endoplasmic reticulum exit site"/>
    <property type="evidence" value="ECO:0007669"/>
    <property type="project" value="TreeGrafter"/>
</dbReference>
<dbReference type="GO" id="GO:0000139">
    <property type="term" value="C:Golgi membrane"/>
    <property type="evidence" value="ECO:0007669"/>
    <property type="project" value="UniProtKB-SubCell"/>
</dbReference>
<keyword evidence="9" id="KW-0597">Phosphoprotein</keyword>
<dbReference type="InterPro" id="IPR024298">
    <property type="entry name" value="Sec16_Sec23-bd"/>
</dbReference>
<feature type="region of interest" description="Disordered" evidence="17">
    <location>
        <begin position="2269"/>
        <end position="2395"/>
    </location>
</feature>
<feature type="compositionally biased region" description="Pro residues" evidence="17">
    <location>
        <begin position="1"/>
        <end position="18"/>
    </location>
</feature>
<dbReference type="eggNOG" id="KOG1913">
    <property type="taxonomic scope" value="Eukaryota"/>
</dbReference>
<keyword evidence="14 16" id="KW-0333">Golgi apparatus</keyword>
<dbReference type="InterPro" id="IPR024340">
    <property type="entry name" value="Sec16_CCD"/>
</dbReference>
<keyword evidence="7 16" id="KW-0813">Transport</keyword>
<dbReference type="PANTHER" id="PTHR13402">
    <property type="entry name" value="RGPR-RELATED"/>
    <property type="match status" value="1"/>
</dbReference>
<feature type="region of interest" description="Disordered" evidence="17">
    <location>
        <begin position="1"/>
        <end position="32"/>
    </location>
</feature>
<dbReference type="GO" id="GO:0007030">
    <property type="term" value="P:Golgi organization"/>
    <property type="evidence" value="ECO:0007669"/>
    <property type="project" value="TreeGrafter"/>
</dbReference>
<feature type="compositionally biased region" description="Polar residues" evidence="17">
    <location>
        <begin position="256"/>
        <end position="275"/>
    </location>
</feature>
<dbReference type="Pfam" id="PF12932">
    <property type="entry name" value="Sec16"/>
    <property type="match status" value="1"/>
</dbReference>
<evidence type="ECO:0000256" key="9">
    <source>
        <dbReference type="ARBA" id="ARBA00022553"/>
    </source>
</evidence>
<dbReference type="EMBL" id="AFYH01007998">
    <property type="status" value="NOT_ANNOTATED_CDS"/>
    <property type="molecule type" value="Genomic_DNA"/>
</dbReference>
<feature type="compositionally biased region" description="Polar residues" evidence="17">
    <location>
        <begin position="162"/>
        <end position="193"/>
    </location>
</feature>
<keyword evidence="10 16" id="KW-0256">Endoplasmic reticulum</keyword>
<dbReference type="FunFam" id="1.25.40.1030:FF:000002">
    <property type="entry name" value="Protein transport protein sec16"/>
    <property type="match status" value="1"/>
</dbReference>
<reference evidence="20" key="2">
    <citation type="submission" date="2025-08" db="UniProtKB">
        <authorList>
            <consortium name="Ensembl"/>
        </authorList>
    </citation>
    <scope>IDENTIFICATION</scope>
</reference>
<keyword evidence="15 16" id="KW-0472">Membrane</keyword>
<feature type="domain" description="Sec16 central conserved" evidence="19">
    <location>
        <begin position="1464"/>
        <end position="1562"/>
    </location>
</feature>
<dbReference type="GeneTree" id="ENSGT00940000159324"/>
<evidence type="ECO:0000256" key="6">
    <source>
        <dbReference type="ARBA" id="ARBA00005927"/>
    </source>
</evidence>
<feature type="compositionally biased region" description="Polar residues" evidence="17">
    <location>
        <begin position="220"/>
        <end position="248"/>
    </location>
</feature>
<dbReference type="HOGENOM" id="CLU_001465_0_0_1"/>
<evidence type="ECO:0000259" key="19">
    <source>
        <dbReference type="Pfam" id="PF12932"/>
    </source>
</evidence>
<keyword evidence="12 16" id="KW-0931">ER-Golgi transport</keyword>
<dbReference type="STRING" id="7897.ENSLACP00000020376"/>
<comment type="subcellular location">
    <subcellularLocation>
        <location evidence="3">Cytoplasm</location>
        <location evidence="3">Cytosol</location>
    </subcellularLocation>
    <subcellularLocation>
        <location evidence="5">Cytoplasm</location>
        <location evidence="5">Perinuclear region</location>
    </subcellularLocation>
    <subcellularLocation>
        <location evidence="2">Endoplasmic reticulum membrane</location>
        <topology evidence="2">Peripheral membrane protein</topology>
    </subcellularLocation>
    <subcellularLocation>
        <location evidence="1">Golgi apparatus membrane</location>
        <topology evidence="1">Peripheral membrane protein</topology>
    </subcellularLocation>
    <subcellularLocation>
        <location evidence="4">Microsome membrane</location>
    </subcellularLocation>
</comment>
<dbReference type="FunCoup" id="H3BEQ5">
    <property type="interactions" value="2854"/>
</dbReference>
<sequence length="2395" mass="263359">MQPPPQTLPPGAGGPPPTGGTSNMYRRNSPYNRRVNAPMAGVAAAVQPVMDPFAFGRQTPQGTPLGNPLLMHGPVSVFPLPQQFQVQANVAQGMEKSHSGQALSPVPPNAAQPGVNMFTPNITTLSPLPGSFSNSNTTATRDSEPVPKTSSENPYPNAGPALQNSIAGLSQGTAPPQIGLPSSQVITRESNVPSYMEPNPLPFPQQQNLSESHWRPAQDSRPSSDQNYFQTTEAQAPTSAYQQHQNSILLPPSSRPPHQNVINQTPAHQQHQNTIPQPPHHNRMHQPSTHQQHQNYKQSNFMQDSSLTFTDGNNGQRNEHFYLQQHTPENNHLQNPVAQIEERKNASQAMGETASNHAAVDSDSGTISMFFKGDEVENEETLSSDKTNVGVSADSFQQSSFFNLQPNLQQQTATNVFFTPMNPPVDVEGIHKGADFKPNLNQMINQQDAQTSRKPTNNTDGTSSVSETQRKAGTDFENMENLELIQNQEVLPSEKQSVQSTVLYTGSDVVVSESPAVQGYLSCDTTDNLEGGPNLETPDSIPHPVRSDSVSSNYSNVSHGSASNSRRPQGLLGTFIQQETGKPVENASSSFFEQIDSPPLGGDSVEQKVGKNVYHSPLSQPPTPSPPKPTGIFQTSANSSFELVRSHGVGVKPVEVDQAKMVMELQESGSSKQGSSNLDASPGNLEQPPDNVENIFVTHAQQSSHTTEGIHENVLQNIGRPVLEIGQQLSDKRPASRTQGVRTKCESPATTLWAQNEIPNFGGNILLAPAAPPVHTSTKPTTTEIIQPPEDGPADHSLHLQAVVSQVPAPDVNVSENLENPPQFGKEQSLQAQASSGYATLLVPSPQTDSLQNQPVLLTQPLQNYTVASPVNSPVSVHNLVSQGEINRSLRDPKAGNKSSQAFDFSVSSSSALFPMMHSGSVINSTPSSLPNVNTTPTTVNSPGVILNQSTNVPPPSNQGPLNLAPEKRENVTSAPFHESFNKPSSQLSDSGKTIPDGNTIIKPSDQNESFTNLEQLSFTMLYAQTNESMNNPKPTNQSLLTDASLIPQQPNSAQMYQPELQKNDKPGFYLQVTKDVQRPPSPEVAQKGNEPVQPQMLSQYPVKLSGQEPQGVGSIHQPTGYGPSEVGPHITPPQLANTNAASTDGNPSVHQDQRPPPSQTPLQMYGPSQQHGMYSYPRQPYLEYGDSMWLLYQMIYSLSEELYRGYDSRYCEVERYPLAERDRPSRPSSRASHGSDRPPSRQGYIDDYYNQRGGRSAYEDYYADYYRNQYGVSDPSRWDRSGPAAYDFGYRDYRGYDPGYWYNYEREAYRREQFYRDPYANRREGFEEHWRFDPRYDNSFEDEYERRRDPYSEEFDRRSVHSEHSAHSVHSSHSRRSSFSSRSQQSSVVPSSHTFCNDSSLPPPPPGQWYHPEYKAVGRRAELWKYEIRDPEYAAGTASTYDFEVVAPPRPITPEKFSIVHVCVRFSPGGHLIKVLPNLPSEGQPALVELHSLETILQNTQEQEELRSFPGPLVKDETHKVDVINFAHNKAKMCLRNENLIDKESANLLWELIELLCRQNGTVVGTDIAELLLQEHKSVWLPGKSPNEANLIDFNNDAINHVEDDFSGSQLSLLTDTFITSSDEIMKYTERFRELLLFGRKKDALESAMKHGLWGHALLLASKMDSRTHARVMTRFANSLPINDPLQTVYQLMSGRMPAAATCCGDEKWGDWRPHLAMILSNLTSSSDLDIRSISTMGDTLASKGLIDAAHFCYLMAQVGLGVYTKKTTKLVLIGSNHSFSFLKFAINEAIQRTEAYEYAQSLGNQLCSLPNFQVFKFIYACRLAEAGLAAQAFHYCEVISKTVLKHPSYYSAVFVGQLIQISSKLRFFDPQLKEKPEQEWYIEPDWLLRLRQVDGQIREGAIIYSCGRATPQQYASSTPSSELDQASQSDSMGGPQELGNASENLPMSSLIPNVGQAIQGFQLMPPAPQTILDGPASPPPPPQSVPDGSVPLYSLVPPSQGQMPGILASPSHGPISGFEPIVSSSGFGIPYESEQMPMQPVLEYQPVQEPEPQSSNQASPVRQTFSRERPMDFYDRMAELGHGRRSRTTSESSIHSIEPERRNSAAMQPSPPPPAILETTTSNKAPDSKKETKDSSLKKDDRGWLSWLTGKRKKNEAHLPDDKNKSIVWDEKKKRWVNLDEPEEENKPPPPPPTNFPKVHQTLPSGPVSPPIGAPPVNVFSKKAGTRGRYVDILNPGGTKTNVSAPAPADLFAPLAPIPIPANLFVPSAVPEEQQPVEGRRAESSPSSEQTNAAANTQPQFFNPAALPSGSEVPASNTEGSQSGELSRSSSMSSLSREVSQHLNQVPSHPPPPGGLQGGTVQFYNPSQFAQPPAPTGGQRLGRLGQRKYPALK</sequence>
<gene>
    <name evidence="20" type="primary">SEC16A</name>
</gene>
<dbReference type="PANTHER" id="PTHR13402:SF13">
    <property type="entry name" value="PROTEIN TRANSPORT PROTEIN SEC16A"/>
    <property type="match status" value="1"/>
</dbReference>
<dbReference type="GO" id="GO:0051668">
    <property type="term" value="P:localization within membrane"/>
    <property type="evidence" value="ECO:0007669"/>
    <property type="project" value="UniProtKB-ARBA"/>
</dbReference>
<feature type="compositionally biased region" description="Basic and acidic residues" evidence="17">
    <location>
        <begin position="2128"/>
        <end position="2145"/>
    </location>
</feature>
<organism evidence="20 21">
    <name type="scientific">Latimeria chalumnae</name>
    <name type="common">Coelacanth</name>
    <dbReference type="NCBI Taxonomy" id="7897"/>
    <lineage>
        <taxon>Eukaryota</taxon>
        <taxon>Metazoa</taxon>
        <taxon>Chordata</taxon>
        <taxon>Craniata</taxon>
        <taxon>Vertebrata</taxon>
        <taxon>Euteleostomi</taxon>
        <taxon>Coelacanthiformes</taxon>
        <taxon>Coelacanthidae</taxon>
        <taxon>Latimeria</taxon>
    </lineage>
</organism>
<evidence type="ECO:0000256" key="10">
    <source>
        <dbReference type="ARBA" id="ARBA00022824"/>
    </source>
</evidence>
<evidence type="ECO:0000256" key="4">
    <source>
        <dbReference type="ARBA" id="ARBA00004524"/>
    </source>
</evidence>
<feature type="compositionally biased region" description="Basic and acidic residues" evidence="17">
    <location>
        <begin position="2067"/>
        <end position="2084"/>
    </location>
</feature>
<evidence type="ECO:0000313" key="21">
    <source>
        <dbReference type="Proteomes" id="UP000008672"/>
    </source>
</evidence>
<feature type="region of interest" description="Disordered" evidence="17">
    <location>
        <begin position="613"/>
        <end position="634"/>
    </location>
</feature>
<evidence type="ECO:0000256" key="11">
    <source>
        <dbReference type="ARBA" id="ARBA00022848"/>
    </source>
</evidence>
<dbReference type="GO" id="GO:0016192">
    <property type="term" value="P:vesicle-mediated transport"/>
    <property type="evidence" value="ECO:0007669"/>
    <property type="project" value="UniProtKB-KW"/>
</dbReference>
<dbReference type="GO" id="GO:0007029">
    <property type="term" value="P:endoplasmic reticulum organization"/>
    <property type="evidence" value="ECO:0007669"/>
    <property type="project" value="UniProtKB-ARBA"/>
</dbReference>
<dbReference type="GO" id="GO:0070971">
    <property type="term" value="C:endoplasmic reticulum exit site"/>
    <property type="evidence" value="ECO:0007669"/>
    <property type="project" value="UniProtKB-ARBA"/>
</dbReference>